<protein>
    <submittedName>
        <fullName evidence="1">Uncharacterized protein</fullName>
    </submittedName>
</protein>
<comment type="caution">
    <text evidence="1">The sequence shown here is derived from an EMBL/GenBank/DDBJ whole genome shotgun (WGS) entry which is preliminary data.</text>
</comment>
<keyword evidence="2" id="KW-1185">Reference proteome</keyword>
<name>A0AAD6I5L2_PENCN</name>
<evidence type="ECO:0000313" key="2">
    <source>
        <dbReference type="Proteomes" id="UP001219568"/>
    </source>
</evidence>
<reference evidence="1" key="2">
    <citation type="submission" date="2023-01" db="EMBL/GenBank/DDBJ databases">
        <authorList>
            <person name="Petersen C."/>
        </authorList>
    </citation>
    <scope>NUCLEOTIDE SEQUENCE</scope>
    <source>
        <strain evidence="1">IBT 15450</strain>
    </source>
</reference>
<dbReference type="AlphaFoldDB" id="A0AAD6I5L2"/>
<sequence>MVPESTLDTSWVERRHPLIALPDSPTQQEYRTLTSLIKENTPEFADWATHKEITVIAAGLCQAFSLIKPEFFKATRNHTNAVEQTHYKSYWMGTRDSLLQAVQSSRILDQTDIDQYHGRENFDILPR</sequence>
<proteinExistence type="predicted"/>
<dbReference type="EMBL" id="JAQJZL010000010">
    <property type="protein sequence ID" value="KAJ6034340.1"/>
    <property type="molecule type" value="Genomic_DNA"/>
</dbReference>
<reference evidence="1" key="1">
    <citation type="journal article" date="2023" name="IMA Fungus">
        <title>Comparative genomic study of the Penicillium genus elucidates a diverse pangenome and 15 lateral gene transfer events.</title>
        <authorList>
            <person name="Petersen C."/>
            <person name="Sorensen T."/>
            <person name="Nielsen M.R."/>
            <person name="Sondergaard T.E."/>
            <person name="Sorensen J.L."/>
            <person name="Fitzpatrick D.A."/>
            <person name="Frisvad J.C."/>
            <person name="Nielsen K.L."/>
        </authorList>
    </citation>
    <scope>NUCLEOTIDE SEQUENCE</scope>
    <source>
        <strain evidence="1">IBT 15450</strain>
    </source>
</reference>
<organism evidence="1 2">
    <name type="scientific">Penicillium canescens</name>
    <dbReference type="NCBI Taxonomy" id="5083"/>
    <lineage>
        <taxon>Eukaryota</taxon>
        <taxon>Fungi</taxon>
        <taxon>Dikarya</taxon>
        <taxon>Ascomycota</taxon>
        <taxon>Pezizomycotina</taxon>
        <taxon>Eurotiomycetes</taxon>
        <taxon>Eurotiomycetidae</taxon>
        <taxon>Eurotiales</taxon>
        <taxon>Aspergillaceae</taxon>
        <taxon>Penicillium</taxon>
    </lineage>
</organism>
<dbReference type="Proteomes" id="UP001219568">
    <property type="component" value="Unassembled WGS sequence"/>
</dbReference>
<gene>
    <name evidence="1" type="ORF">N7460_008515</name>
</gene>
<evidence type="ECO:0000313" key="1">
    <source>
        <dbReference type="EMBL" id="KAJ6034340.1"/>
    </source>
</evidence>
<accession>A0AAD6I5L2</accession>